<comment type="subcellular location">
    <subcellularLocation>
        <location evidence="1">Cell membrane</location>
        <topology evidence="1">Multi-pass membrane protein</topology>
    </subcellularLocation>
</comment>
<dbReference type="EMBL" id="ALPT02000003">
    <property type="protein sequence ID" value="KGA98924.1"/>
    <property type="molecule type" value="Genomic_DNA"/>
</dbReference>
<dbReference type="RefSeq" id="WP_003321549.1">
    <property type="nucleotide sequence ID" value="NZ_ALPT02000003.1"/>
</dbReference>
<evidence type="ECO:0000313" key="9">
    <source>
        <dbReference type="EMBL" id="THG88454.1"/>
    </source>
</evidence>
<dbReference type="Proteomes" id="UP000297014">
    <property type="component" value="Unassembled WGS sequence"/>
</dbReference>
<keyword evidence="6 7" id="KW-0472">Membrane</keyword>
<feature type="transmembrane region" description="Helical" evidence="7">
    <location>
        <begin position="126"/>
        <end position="147"/>
    </location>
</feature>
<feature type="transmembrane region" description="Helical" evidence="7">
    <location>
        <begin position="34"/>
        <end position="51"/>
    </location>
</feature>
<feature type="transmembrane region" description="Helical" evidence="7">
    <location>
        <begin position="220"/>
        <end position="238"/>
    </location>
</feature>
<keyword evidence="5 7" id="KW-1133">Transmembrane helix</keyword>
<evidence type="ECO:0000256" key="2">
    <source>
        <dbReference type="ARBA" id="ARBA00007977"/>
    </source>
</evidence>
<dbReference type="Proteomes" id="UP000002754">
    <property type="component" value="Unassembled WGS sequence"/>
</dbReference>
<dbReference type="eggNOG" id="COG2855">
    <property type="taxonomic scope" value="Bacteria"/>
</dbReference>
<evidence type="ECO:0000313" key="11">
    <source>
        <dbReference type="Proteomes" id="UP000297014"/>
    </source>
</evidence>
<dbReference type="InterPro" id="IPR018383">
    <property type="entry name" value="UPF0324_pro"/>
</dbReference>
<dbReference type="AlphaFoldDB" id="A0A094WME7"/>
<evidence type="ECO:0000256" key="3">
    <source>
        <dbReference type="ARBA" id="ARBA00022475"/>
    </source>
</evidence>
<name>A0A094WME7_ALKAL</name>
<dbReference type="STRING" id="1218173.BALCAV_0201310"/>
<organism evidence="8 10">
    <name type="scientific">Alkalihalobacillus alcalophilus ATCC 27647 = CGMCC 1.3604</name>
    <dbReference type="NCBI Taxonomy" id="1218173"/>
    <lineage>
        <taxon>Bacteria</taxon>
        <taxon>Bacillati</taxon>
        <taxon>Bacillota</taxon>
        <taxon>Bacilli</taxon>
        <taxon>Bacillales</taxon>
        <taxon>Bacillaceae</taxon>
        <taxon>Alkalihalobacillus</taxon>
    </lineage>
</organism>
<feature type="transmembrane region" description="Helical" evidence="7">
    <location>
        <begin position="153"/>
        <end position="176"/>
    </location>
</feature>
<dbReference type="Pfam" id="PF03601">
    <property type="entry name" value="Cons_hypoth698"/>
    <property type="match status" value="1"/>
</dbReference>
<evidence type="ECO:0000313" key="10">
    <source>
        <dbReference type="Proteomes" id="UP000002754"/>
    </source>
</evidence>
<comment type="caution">
    <text evidence="8">The sequence shown here is derived from an EMBL/GenBank/DDBJ whole genome shotgun (WGS) entry which is preliminary data.</text>
</comment>
<sequence>MKKYQQLQDRSFYIGMLITLIIAVASALLAQIPYLTIIGQLVLAMILGTIWNHTLKVKNEWRTGIEFSSKKLLRLGIILLGLRLDITDIYFAGWSTFLYALILLVTTLGVVYWLARLLKVDKTLSLLTACGTAICGASAIVAIVPLVKAKQSITAVSIAVIAILGTIFTLLFTFLFPMLPLSAYQFGLFTGGTLHEIAHTIAASSAGGTESEDIALVVKLTRVALLVPVAILIGFYINRNAKYSDKSVHGFTTQTLPIPWFIVGFLTMSTINSVGILPEPLINVLITISYLLLGMAMAGVGFNVDLAVFKKLGLNVFYAGLLGTIVLVGLGFSLICLLNL</sequence>
<evidence type="ECO:0000256" key="6">
    <source>
        <dbReference type="ARBA" id="ARBA00023136"/>
    </source>
</evidence>
<dbReference type="PANTHER" id="PTHR30106:SF2">
    <property type="entry name" value="UPF0324 INNER MEMBRANE PROTEIN YEIH"/>
    <property type="match status" value="1"/>
</dbReference>
<protein>
    <submittedName>
        <fullName evidence="8">Membrane protein</fullName>
    </submittedName>
</protein>
<dbReference type="PANTHER" id="PTHR30106">
    <property type="entry name" value="INNER MEMBRANE PROTEIN YEIH-RELATED"/>
    <property type="match status" value="1"/>
</dbReference>
<dbReference type="EMBL" id="JALP01000385">
    <property type="protein sequence ID" value="THG88454.1"/>
    <property type="molecule type" value="Genomic_DNA"/>
</dbReference>
<keyword evidence="4 7" id="KW-0812">Transmembrane</keyword>
<dbReference type="OrthoDB" id="9811391at2"/>
<feature type="transmembrane region" description="Helical" evidence="7">
    <location>
        <begin position="258"/>
        <end position="277"/>
    </location>
</feature>
<evidence type="ECO:0000256" key="1">
    <source>
        <dbReference type="ARBA" id="ARBA00004651"/>
    </source>
</evidence>
<evidence type="ECO:0000256" key="5">
    <source>
        <dbReference type="ARBA" id="ARBA00022989"/>
    </source>
</evidence>
<evidence type="ECO:0000256" key="7">
    <source>
        <dbReference type="SAM" id="Phobius"/>
    </source>
</evidence>
<feature type="transmembrane region" description="Helical" evidence="7">
    <location>
        <begin position="12"/>
        <end position="28"/>
    </location>
</feature>
<feature type="transmembrane region" description="Helical" evidence="7">
    <location>
        <begin position="97"/>
        <end position="114"/>
    </location>
</feature>
<reference evidence="8 10" key="1">
    <citation type="journal article" date="2014" name="Genome Announc.">
        <title>Draft Genome Sequence of Bacillus alcalophilus AV1934, a Classic Alkaliphile Isolated from Human Feces in 1934.</title>
        <authorList>
            <person name="Attie O."/>
            <person name="Jayaprakash A."/>
            <person name="Shah H."/>
            <person name="Paulsen I.T."/>
            <person name="Morino M."/>
            <person name="Takahashi Y."/>
            <person name="Narumi I."/>
            <person name="Sachidanandam R."/>
            <person name="Satoh K."/>
            <person name="Ito M."/>
            <person name="Krulwich T.A."/>
        </authorList>
    </citation>
    <scope>NUCLEOTIDE SEQUENCE [LARGE SCALE GENOMIC DNA]</scope>
    <source>
        <strain evidence="8 10">AV1934</strain>
    </source>
</reference>
<feature type="transmembrane region" description="Helical" evidence="7">
    <location>
        <begin position="316"/>
        <end position="338"/>
    </location>
</feature>
<accession>A0A094WME7</accession>
<feature type="transmembrane region" description="Helical" evidence="7">
    <location>
        <begin position="284"/>
        <end position="304"/>
    </location>
</feature>
<gene>
    <name evidence="9" type="ORF">AJ85_03305</name>
    <name evidence="8" type="ORF">BALCAV_0201310</name>
</gene>
<evidence type="ECO:0000256" key="4">
    <source>
        <dbReference type="ARBA" id="ARBA00022692"/>
    </source>
</evidence>
<keyword evidence="3" id="KW-1003">Cell membrane</keyword>
<proteinExistence type="inferred from homology"/>
<comment type="similarity">
    <text evidence="2">Belongs to the UPF0324 family.</text>
</comment>
<keyword evidence="10" id="KW-1185">Reference proteome</keyword>
<reference evidence="9 11" key="2">
    <citation type="submission" date="2014-01" db="EMBL/GenBank/DDBJ databases">
        <title>Draft genome sequencing of Bacillus alcalophilus CGMCC 1.3604.</title>
        <authorList>
            <person name="Yang J."/>
            <person name="Diao L."/>
            <person name="Yang S."/>
        </authorList>
    </citation>
    <scope>NUCLEOTIDE SEQUENCE [LARGE SCALE GENOMIC DNA]</scope>
    <source>
        <strain evidence="9 11">CGMCC 1.3604</strain>
    </source>
</reference>
<evidence type="ECO:0000313" key="8">
    <source>
        <dbReference type="EMBL" id="KGA98924.1"/>
    </source>
</evidence>
<dbReference type="GO" id="GO:0005886">
    <property type="term" value="C:plasma membrane"/>
    <property type="evidence" value="ECO:0007669"/>
    <property type="project" value="UniProtKB-SubCell"/>
</dbReference>